<dbReference type="Pfam" id="PF04101">
    <property type="entry name" value="Glyco_tran_28_C"/>
    <property type="match status" value="1"/>
</dbReference>
<reference evidence="7 8" key="1">
    <citation type="submission" date="2018-03" db="EMBL/GenBank/DDBJ databases">
        <title>Genome sequence of Clostridium vincentii DSM 10228.</title>
        <authorList>
            <person name="Poehlein A."/>
            <person name="Daniel R."/>
        </authorList>
    </citation>
    <scope>NUCLEOTIDE SEQUENCE [LARGE SCALE GENOMIC DNA]</scope>
    <source>
        <strain evidence="7 8">DSM 10228</strain>
    </source>
</reference>
<evidence type="ECO:0000313" key="8">
    <source>
        <dbReference type="Proteomes" id="UP000239471"/>
    </source>
</evidence>
<gene>
    <name evidence="7" type="primary">ugtP</name>
    <name evidence="7" type="ORF">CLVI_12080</name>
</gene>
<dbReference type="InterPro" id="IPR007235">
    <property type="entry name" value="Glyco_trans_28_C"/>
</dbReference>
<sequence length="369" mass="41809">MKKVLILTTSTGQGHNQAANSLVEVFTEYGFNCIKHDFLANNNKVLNDLVVWGYEISASRFPSIYGWFYEFTDSAYINKLNSLLFANATRKLSKLIKKEKPELIIGTHPFIVNIISNLKKRGLKTPFISVTTDFKAHYTYVNPLVDAYITGSLYTKNSLIDRGIKEDLIYPIGIPIRASFFCKNIIIPELKYKDKDYFNLLLMSGSMGLKNISYVLDELLTNTHKLRITVVCGSNEQLLKSLQKKAEQTYRDKKLHIVGFSNDIASFMEYSDILISKPGGLTVTEAIVKDLPLIIPFVIPGQEMDNTDFLTSNGYAYYVKDFKSINSVVDKLIDNPKYLIEMKDKLHILASSYSLKSVIDIANNLIKNS</sequence>
<comment type="caution">
    <text evidence="7">The sequence shown here is derived from an EMBL/GenBank/DDBJ whole genome shotgun (WGS) entry which is preliminary data.</text>
</comment>
<keyword evidence="8" id="KW-1185">Reference proteome</keyword>
<evidence type="ECO:0000256" key="2">
    <source>
        <dbReference type="ARBA" id="ARBA00006962"/>
    </source>
</evidence>
<dbReference type="EMBL" id="PVXQ01000009">
    <property type="protein sequence ID" value="PRR83166.1"/>
    <property type="molecule type" value="Genomic_DNA"/>
</dbReference>
<dbReference type="OrthoDB" id="9815663at2"/>
<accession>A0A2T0BGZ6</accession>
<dbReference type="Proteomes" id="UP000239471">
    <property type="component" value="Unassembled WGS sequence"/>
</dbReference>
<protein>
    <submittedName>
        <fullName evidence="7">Processive diacylglycerol beta-glucosyltransferase</fullName>
        <ecNumber evidence="7">2.4.1.-</ecNumber>
    </submittedName>
</protein>
<evidence type="ECO:0000256" key="4">
    <source>
        <dbReference type="ARBA" id="ARBA00022679"/>
    </source>
</evidence>
<comment type="similarity">
    <text evidence="2">Belongs to the glycosyltransferase 28 family.</text>
</comment>
<dbReference type="PANTHER" id="PTHR43025">
    <property type="entry name" value="MONOGALACTOSYLDIACYLGLYCEROL SYNTHASE"/>
    <property type="match status" value="1"/>
</dbReference>
<organism evidence="7 8">
    <name type="scientific">Clostridium vincentii</name>
    <dbReference type="NCBI Taxonomy" id="52704"/>
    <lineage>
        <taxon>Bacteria</taxon>
        <taxon>Bacillati</taxon>
        <taxon>Bacillota</taxon>
        <taxon>Clostridia</taxon>
        <taxon>Eubacteriales</taxon>
        <taxon>Clostridiaceae</taxon>
        <taxon>Clostridium</taxon>
    </lineage>
</organism>
<dbReference type="GO" id="GO:0016758">
    <property type="term" value="F:hexosyltransferase activity"/>
    <property type="evidence" value="ECO:0007669"/>
    <property type="project" value="InterPro"/>
</dbReference>
<dbReference type="AlphaFoldDB" id="A0A2T0BGZ6"/>
<dbReference type="Pfam" id="PF06925">
    <property type="entry name" value="MGDG_synth"/>
    <property type="match status" value="1"/>
</dbReference>
<comment type="subcellular location">
    <subcellularLocation>
        <location evidence="1">Membrane</location>
    </subcellularLocation>
</comment>
<feature type="domain" description="Diacylglycerol glucosyltransferase N-terminal" evidence="6">
    <location>
        <begin position="15"/>
        <end position="176"/>
    </location>
</feature>
<dbReference type="GO" id="GO:0016020">
    <property type="term" value="C:membrane"/>
    <property type="evidence" value="ECO:0007669"/>
    <property type="project" value="UniProtKB-SubCell"/>
</dbReference>
<dbReference type="SUPFAM" id="SSF53756">
    <property type="entry name" value="UDP-Glycosyltransferase/glycogen phosphorylase"/>
    <property type="match status" value="1"/>
</dbReference>
<dbReference type="EC" id="2.4.1.-" evidence="7"/>
<name>A0A2T0BGZ6_9CLOT</name>
<dbReference type="RefSeq" id="WP_106059205.1">
    <property type="nucleotide sequence ID" value="NZ_PVXQ01000009.1"/>
</dbReference>
<evidence type="ECO:0000259" key="6">
    <source>
        <dbReference type="Pfam" id="PF06925"/>
    </source>
</evidence>
<dbReference type="PANTHER" id="PTHR43025:SF3">
    <property type="entry name" value="MONOGALACTOSYLDIACYLGLYCEROL SYNTHASE 1, CHLOROPLASTIC"/>
    <property type="match status" value="1"/>
</dbReference>
<feature type="domain" description="Glycosyl transferase family 28 C-terminal" evidence="5">
    <location>
        <begin position="200"/>
        <end position="346"/>
    </location>
</feature>
<evidence type="ECO:0000313" key="7">
    <source>
        <dbReference type="EMBL" id="PRR83166.1"/>
    </source>
</evidence>
<proteinExistence type="inferred from homology"/>
<keyword evidence="4 7" id="KW-0808">Transferase</keyword>
<dbReference type="GO" id="GO:0009247">
    <property type="term" value="P:glycolipid biosynthetic process"/>
    <property type="evidence" value="ECO:0007669"/>
    <property type="project" value="InterPro"/>
</dbReference>
<dbReference type="InterPro" id="IPR050519">
    <property type="entry name" value="Glycosyltransf_28_UgtP"/>
</dbReference>
<evidence type="ECO:0000256" key="3">
    <source>
        <dbReference type="ARBA" id="ARBA00022676"/>
    </source>
</evidence>
<evidence type="ECO:0000256" key="1">
    <source>
        <dbReference type="ARBA" id="ARBA00004370"/>
    </source>
</evidence>
<dbReference type="InterPro" id="IPR009695">
    <property type="entry name" value="Diacylglyc_glucosyltr_N"/>
</dbReference>
<evidence type="ECO:0000259" key="5">
    <source>
        <dbReference type="Pfam" id="PF04101"/>
    </source>
</evidence>
<keyword evidence="3 7" id="KW-0328">Glycosyltransferase</keyword>
<dbReference type="Gene3D" id="3.40.50.2000">
    <property type="entry name" value="Glycogen Phosphorylase B"/>
    <property type="match status" value="1"/>
</dbReference>